<dbReference type="EMBL" id="WJQU01000002">
    <property type="protein sequence ID" value="KAJ6643177.1"/>
    <property type="molecule type" value="Genomic_DNA"/>
</dbReference>
<sequence>MEKASSGPKVSQIANLFQRKPVEMESNDPVKECHQSPTTVVRTESHSTRFNNARALFEKLGVENRVPRPAALSLKMTNSSSREDNLGDSSPDRDNIRTPSPKRTKYPIGNSVANGVPKRDPAKIQNTSRFKLEKPEKPEKPERKFNSKELIEKQKNWTSHFTKARTTRFNSDPNRCDIIRTVPGTVLYSSNDITSEPPPRIQASKSVDSPVRSKSPPSPPIRQTVPPEVKPRIIKPLSPTKPPPPIPTNKPYTSSPGKHCVENLAKSSSVNKHEDYLENRKRSIDLIEDDICLVRSPPVEYAQVKKHSSDMVSTAVGVSASTSPVPSTSSVPSSPTHTEDEKQENESTEKSERYDSIPKRIFNLAIKLLRAPGK</sequence>
<feature type="region of interest" description="Disordered" evidence="3">
    <location>
        <begin position="305"/>
        <end position="355"/>
    </location>
</feature>
<evidence type="ECO:0000256" key="3">
    <source>
        <dbReference type="SAM" id="MobiDB-lite"/>
    </source>
</evidence>
<organism evidence="4 5">
    <name type="scientific">Pseudolycoriella hygida</name>
    <dbReference type="NCBI Taxonomy" id="35572"/>
    <lineage>
        <taxon>Eukaryota</taxon>
        <taxon>Metazoa</taxon>
        <taxon>Ecdysozoa</taxon>
        <taxon>Arthropoda</taxon>
        <taxon>Hexapoda</taxon>
        <taxon>Insecta</taxon>
        <taxon>Pterygota</taxon>
        <taxon>Neoptera</taxon>
        <taxon>Endopterygota</taxon>
        <taxon>Diptera</taxon>
        <taxon>Nematocera</taxon>
        <taxon>Sciaroidea</taxon>
        <taxon>Sciaridae</taxon>
        <taxon>Pseudolycoriella</taxon>
    </lineage>
</organism>
<dbReference type="GO" id="GO:0051015">
    <property type="term" value="F:actin filament binding"/>
    <property type="evidence" value="ECO:0007669"/>
    <property type="project" value="TreeGrafter"/>
</dbReference>
<dbReference type="AlphaFoldDB" id="A0A9Q0N428"/>
<reference evidence="4" key="1">
    <citation type="submission" date="2022-07" db="EMBL/GenBank/DDBJ databases">
        <authorList>
            <person name="Trinca V."/>
            <person name="Uliana J.V.C."/>
            <person name="Torres T.T."/>
            <person name="Ward R.J."/>
            <person name="Monesi N."/>
        </authorList>
    </citation>
    <scope>NUCLEOTIDE SEQUENCE</scope>
    <source>
        <strain evidence="4">HSMRA1968</strain>
        <tissue evidence="4">Whole embryos</tissue>
    </source>
</reference>
<keyword evidence="1" id="KW-0597">Phosphoprotein</keyword>
<feature type="region of interest" description="Disordered" evidence="3">
    <location>
        <begin position="61"/>
        <end position="151"/>
    </location>
</feature>
<dbReference type="PANTHER" id="PTHR16154">
    <property type="entry name" value="NEURABIN"/>
    <property type="match status" value="1"/>
</dbReference>
<gene>
    <name evidence="4" type="ORF">Bhyg_08133</name>
</gene>
<feature type="region of interest" description="Disordered" evidence="3">
    <location>
        <begin position="1"/>
        <end position="47"/>
    </location>
</feature>
<dbReference type="OrthoDB" id="62701at2759"/>
<dbReference type="GO" id="GO:0007015">
    <property type="term" value="P:actin filament organization"/>
    <property type="evidence" value="ECO:0007669"/>
    <property type="project" value="TreeGrafter"/>
</dbReference>
<keyword evidence="5" id="KW-1185">Reference proteome</keyword>
<protein>
    <submittedName>
        <fullName evidence="4">Uncharacterized protein</fullName>
    </submittedName>
</protein>
<dbReference type="GO" id="GO:0015629">
    <property type="term" value="C:actin cytoskeleton"/>
    <property type="evidence" value="ECO:0007669"/>
    <property type="project" value="TreeGrafter"/>
</dbReference>
<feature type="compositionally biased region" description="Basic and acidic residues" evidence="3">
    <location>
        <begin position="81"/>
        <end position="96"/>
    </location>
</feature>
<evidence type="ECO:0000313" key="4">
    <source>
        <dbReference type="EMBL" id="KAJ6643177.1"/>
    </source>
</evidence>
<proteinExistence type="predicted"/>
<evidence type="ECO:0000313" key="5">
    <source>
        <dbReference type="Proteomes" id="UP001151699"/>
    </source>
</evidence>
<feature type="compositionally biased region" description="Basic and acidic residues" evidence="3">
    <location>
        <begin position="337"/>
        <end position="355"/>
    </location>
</feature>
<feature type="compositionally biased region" description="Low complexity" evidence="3">
    <location>
        <begin position="204"/>
        <end position="215"/>
    </location>
</feature>
<name>A0A9Q0N428_9DIPT</name>
<accession>A0A9Q0N428</accession>
<comment type="caution">
    <text evidence="4">The sequence shown here is derived from an EMBL/GenBank/DDBJ whole genome shotgun (WGS) entry which is preliminary data.</text>
</comment>
<feature type="region of interest" description="Disordered" evidence="3">
    <location>
        <begin position="188"/>
        <end position="275"/>
    </location>
</feature>
<dbReference type="GO" id="GO:0019722">
    <property type="term" value="P:calcium-mediated signaling"/>
    <property type="evidence" value="ECO:0007669"/>
    <property type="project" value="TreeGrafter"/>
</dbReference>
<dbReference type="InterPro" id="IPR043446">
    <property type="entry name" value="Neurabin-like"/>
</dbReference>
<dbReference type="GO" id="GO:0031175">
    <property type="term" value="P:neuron projection development"/>
    <property type="evidence" value="ECO:0007669"/>
    <property type="project" value="TreeGrafter"/>
</dbReference>
<feature type="compositionally biased region" description="Low complexity" evidence="3">
    <location>
        <begin position="312"/>
        <end position="336"/>
    </location>
</feature>
<dbReference type="GO" id="GO:0005737">
    <property type="term" value="C:cytoplasm"/>
    <property type="evidence" value="ECO:0007669"/>
    <property type="project" value="TreeGrafter"/>
</dbReference>
<evidence type="ECO:0000256" key="2">
    <source>
        <dbReference type="ARBA" id="ARBA00023054"/>
    </source>
</evidence>
<dbReference type="Proteomes" id="UP001151699">
    <property type="component" value="Chromosome B"/>
</dbReference>
<evidence type="ECO:0000256" key="1">
    <source>
        <dbReference type="ARBA" id="ARBA00022553"/>
    </source>
</evidence>
<feature type="compositionally biased region" description="Basic and acidic residues" evidence="3">
    <location>
        <begin position="130"/>
        <end position="151"/>
    </location>
</feature>
<dbReference type="GO" id="GO:0014069">
    <property type="term" value="C:postsynaptic density"/>
    <property type="evidence" value="ECO:0007669"/>
    <property type="project" value="TreeGrafter"/>
</dbReference>
<feature type="compositionally biased region" description="Basic and acidic residues" evidence="3">
    <location>
        <begin position="20"/>
        <end position="34"/>
    </location>
</feature>
<feature type="compositionally biased region" description="Pro residues" evidence="3">
    <location>
        <begin position="239"/>
        <end position="248"/>
    </location>
</feature>
<dbReference type="PANTHER" id="PTHR16154:SF6">
    <property type="entry name" value="SPINOPHILIN, ISOFORM J"/>
    <property type="match status" value="1"/>
</dbReference>
<keyword evidence="2" id="KW-0175">Coiled coil</keyword>
<dbReference type="GO" id="GO:0030425">
    <property type="term" value="C:dendrite"/>
    <property type="evidence" value="ECO:0007669"/>
    <property type="project" value="TreeGrafter"/>
</dbReference>